<evidence type="ECO:0000256" key="4">
    <source>
        <dbReference type="ARBA" id="ARBA00022729"/>
    </source>
</evidence>
<feature type="chain" id="PRO_5031606864" description="Transmembrane 9 superfamily member" evidence="7">
    <location>
        <begin position="18"/>
        <end position="590"/>
    </location>
</feature>
<keyword evidence="4 7" id="KW-0732">Signal</keyword>
<evidence type="ECO:0000256" key="1">
    <source>
        <dbReference type="ARBA" id="ARBA00004141"/>
    </source>
</evidence>
<dbReference type="PANTHER" id="PTHR10766">
    <property type="entry name" value="TRANSMEMBRANE 9 SUPERFAMILY PROTEIN"/>
    <property type="match status" value="1"/>
</dbReference>
<gene>
    <name evidence="8" type="ORF">EGYM00392_LOCUS38536</name>
</gene>
<keyword evidence="3 7" id="KW-0812">Transmembrane</keyword>
<evidence type="ECO:0000256" key="3">
    <source>
        <dbReference type="ARBA" id="ARBA00022692"/>
    </source>
</evidence>
<accession>A0A7S1IZ09</accession>
<feature type="transmembrane region" description="Helical" evidence="7">
    <location>
        <begin position="324"/>
        <end position="348"/>
    </location>
</feature>
<feature type="transmembrane region" description="Helical" evidence="7">
    <location>
        <begin position="448"/>
        <end position="470"/>
    </location>
</feature>
<comment type="subcellular location">
    <subcellularLocation>
        <location evidence="1">Membrane</location>
        <topology evidence="1">Multi-pass membrane protein</topology>
    </subcellularLocation>
</comment>
<dbReference type="GO" id="GO:0016020">
    <property type="term" value="C:membrane"/>
    <property type="evidence" value="ECO:0007669"/>
    <property type="project" value="UniProtKB-SubCell"/>
</dbReference>
<keyword evidence="5 7" id="KW-1133">Transmembrane helix</keyword>
<feature type="transmembrane region" description="Helical" evidence="7">
    <location>
        <begin position="518"/>
        <end position="539"/>
    </location>
</feature>
<reference evidence="8" key="1">
    <citation type="submission" date="2021-01" db="EMBL/GenBank/DDBJ databases">
        <authorList>
            <person name="Corre E."/>
            <person name="Pelletier E."/>
            <person name="Niang G."/>
            <person name="Scheremetjew M."/>
            <person name="Finn R."/>
            <person name="Kale V."/>
            <person name="Holt S."/>
            <person name="Cochrane G."/>
            <person name="Meng A."/>
            <person name="Brown T."/>
            <person name="Cohen L."/>
        </authorList>
    </citation>
    <scope>NUCLEOTIDE SEQUENCE</scope>
    <source>
        <strain evidence="8">NIES-381</strain>
    </source>
</reference>
<keyword evidence="6 7" id="KW-0472">Membrane</keyword>
<feature type="transmembrane region" description="Helical" evidence="7">
    <location>
        <begin position="215"/>
        <end position="238"/>
    </location>
</feature>
<evidence type="ECO:0000256" key="7">
    <source>
        <dbReference type="RuleBase" id="RU363079"/>
    </source>
</evidence>
<proteinExistence type="inferred from homology"/>
<name>A0A7S1IZ09_9EUGL</name>
<dbReference type="AlphaFoldDB" id="A0A7S1IZ09"/>
<evidence type="ECO:0000256" key="5">
    <source>
        <dbReference type="ARBA" id="ARBA00022989"/>
    </source>
</evidence>
<sequence>MPLLCALLFGLFLLGTCDDTTHKYEDGEEVMLWANKVGPFNNPLETYEYFSLPLCRPKAGEVNEKFPSLGEALQGDELTEHEDIKIHFKKNVDKEQICAQKISAEEAQTLHDAILQQYWYQFYLDDLPMWATLGKTTEKHDGTKVPYIYLHQHFSLGYNGDRVVVTNLTVENEVPIPLEGGVLYLTYSVKWSESKVPYEQRFRRYLDNQFFEHKIHWFSIFNSFMMVIFLAGLVFTILSRTLKADYQRYARDADDDYDEEKEFTEDSGWKQVHADVFRVPPHPSLFCALVGTGLQLTCLVFAVVLVSIWTVVYTSRGALLTYGIIVWAITSYVAGYFSGSMFATYSAISPVLAPNWIKTMVYTAVLFPGTTMLTVFLMNFVAWGYRSSQAIPFGTMIVMLLIWGFVSFPLVIFGTMVGRHARKESADMPRVSQIPRLIPEKQWYLRRWVFVLCGGILPFGSIFIELYFVFTSFWNYKFYYVYGFMLLVLVILMIVTMCVSIVSIYFQLSAEDHRWPWTAYGLSASTALYMFLYAVYFFFNKTKMTGLLMTTLYFGYMAIFSAAFGIMTGSIGYSSAAIFVRSIYRNVKLD</sequence>
<comment type="similarity">
    <text evidence="2 7">Belongs to the nonaspanin (TM9SF) (TC 9.A.2) family.</text>
</comment>
<feature type="transmembrane region" description="Helical" evidence="7">
    <location>
        <begin position="551"/>
        <end position="580"/>
    </location>
</feature>
<evidence type="ECO:0000313" key="8">
    <source>
        <dbReference type="EMBL" id="CAD9027403.1"/>
    </source>
</evidence>
<feature type="transmembrane region" description="Helical" evidence="7">
    <location>
        <begin position="391"/>
        <end position="413"/>
    </location>
</feature>
<dbReference type="PANTHER" id="PTHR10766:SF41">
    <property type="entry name" value="TRANSMEMBRANE 9 SUPERFAMILY MEMBER 3"/>
    <property type="match status" value="1"/>
</dbReference>
<feature type="transmembrane region" description="Helical" evidence="7">
    <location>
        <begin position="482"/>
        <end position="506"/>
    </location>
</feature>
<organism evidence="8">
    <name type="scientific">Eutreptiella gymnastica</name>
    <dbReference type="NCBI Taxonomy" id="73025"/>
    <lineage>
        <taxon>Eukaryota</taxon>
        <taxon>Discoba</taxon>
        <taxon>Euglenozoa</taxon>
        <taxon>Euglenida</taxon>
        <taxon>Spirocuta</taxon>
        <taxon>Euglenophyceae</taxon>
        <taxon>Eutreptiales</taxon>
        <taxon>Eutreptiaceae</taxon>
        <taxon>Eutreptiella</taxon>
    </lineage>
</organism>
<feature type="transmembrane region" description="Helical" evidence="7">
    <location>
        <begin position="360"/>
        <end position="385"/>
    </location>
</feature>
<evidence type="ECO:0000256" key="6">
    <source>
        <dbReference type="ARBA" id="ARBA00023136"/>
    </source>
</evidence>
<feature type="transmembrane region" description="Helical" evidence="7">
    <location>
        <begin position="285"/>
        <end position="312"/>
    </location>
</feature>
<evidence type="ECO:0000256" key="2">
    <source>
        <dbReference type="ARBA" id="ARBA00005227"/>
    </source>
</evidence>
<feature type="signal peptide" evidence="7">
    <location>
        <begin position="1"/>
        <end position="17"/>
    </location>
</feature>
<dbReference type="Pfam" id="PF02990">
    <property type="entry name" value="EMP70"/>
    <property type="match status" value="1"/>
</dbReference>
<dbReference type="InterPro" id="IPR004240">
    <property type="entry name" value="EMP70"/>
</dbReference>
<dbReference type="GO" id="GO:0072657">
    <property type="term" value="P:protein localization to membrane"/>
    <property type="evidence" value="ECO:0007669"/>
    <property type="project" value="TreeGrafter"/>
</dbReference>
<dbReference type="EMBL" id="HBGA01103928">
    <property type="protein sequence ID" value="CAD9027403.1"/>
    <property type="molecule type" value="Transcribed_RNA"/>
</dbReference>
<protein>
    <recommendedName>
        <fullName evidence="7">Transmembrane 9 superfamily member</fullName>
    </recommendedName>
</protein>